<sequence length="75" mass="7898">MTCTGCSGAVTRVLQKKGVEFFVSLEGQYVAVWGDNLPSESEIQECIKKTGKPILSAQLVPAGEPLPALPLVPVA</sequence>
<evidence type="ECO:0000256" key="5">
    <source>
        <dbReference type="ARBA" id="ARBA00023065"/>
    </source>
</evidence>
<evidence type="ECO:0000259" key="8">
    <source>
        <dbReference type="Pfam" id="PF00403"/>
    </source>
</evidence>
<dbReference type="InParanoid" id="A0A4Q1BDR7"/>
<keyword evidence="10" id="KW-1185">Reference proteome</keyword>
<evidence type="ECO:0000256" key="2">
    <source>
        <dbReference type="ARBA" id="ARBA00022723"/>
    </source>
</evidence>
<evidence type="ECO:0000256" key="4">
    <source>
        <dbReference type="ARBA" id="ARBA00023008"/>
    </source>
</evidence>
<dbReference type="InterPro" id="IPR006121">
    <property type="entry name" value="HMA_dom"/>
</dbReference>
<evidence type="ECO:0000256" key="3">
    <source>
        <dbReference type="ARBA" id="ARBA00022796"/>
    </source>
</evidence>
<dbReference type="AlphaFoldDB" id="A0A4Q1BDR7"/>
<keyword evidence="3" id="KW-0187">Copper transport</keyword>
<dbReference type="GO" id="GO:0005829">
    <property type="term" value="C:cytosol"/>
    <property type="evidence" value="ECO:0007669"/>
    <property type="project" value="TreeGrafter"/>
</dbReference>
<protein>
    <recommendedName>
        <fullName evidence="8">HMA domain-containing protein</fullName>
    </recommendedName>
</protein>
<keyword evidence="5" id="KW-0406">Ion transport</keyword>
<dbReference type="STRING" id="5217.A0A4Q1BDR7"/>
<dbReference type="Pfam" id="PF00403">
    <property type="entry name" value="HMA"/>
    <property type="match status" value="1"/>
</dbReference>
<evidence type="ECO:0000313" key="10">
    <source>
        <dbReference type="Proteomes" id="UP000289152"/>
    </source>
</evidence>
<dbReference type="GO" id="GO:0046872">
    <property type="term" value="F:metal ion binding"/>
    <property type="evidence" value="ECO:0007669"/>
    <property type="project" value="UniProtKB-KW"/>
</dbReference>
<evidence type="ECO:0000256" key="1">
    <source>
        <dbReference type="ARBA" id="ARBA00022448"/>
    </source>
</evidence>
<dbReference type="EMBL" id="SDIL01000110">
    <property type="protein sequence ID" value="RXK36064.1"/>
    <property type="molecule type" value="Genomic_DNA"/>
</dbReference>
<evidence type="ECO:0000256" key="7">
    <source>
        <dbReference type="ARBA" id="ARBA00038171"/>
    </source>
</evidence>
<proteinExistence type="inferred from homology"/>
<dbReference type="OrthoDB" id="689350at2759"/>
<dbReference type="PANTHER" id="PTHR46365">
    <property type="entry name" value="COPPER TRANSPORT PROTEIN ATOX1"/>
    <property type="match status" value="1"/>
</dbReference>
<dbReference type="SUPFAM" id="SSF55008">
    <property type="entry name" value="HMA, heavy metal-associated domain"/>
    <property type="match status" value="1"/>
</dbReference>
<keyword evidence="1" id="KW-0813">Transport</keyword>
<accession>A0A4Q1BDR7</accession>
<dbReference type="Gene3D" id="3.30.70.100">
    <property type="match status" value="1"/>
</dbReference>
<feature type="domain" description="HMA" evidence="8">
    <location>
        <begin position="1"/>
        <end position="52"/>
    </location>
</feature>
<dbReference type="GO" id="GO:0016531">
    <property type="term" value="F:copper chaperone activity"/>
    <property type="evidence" value="ECO:0007669"/>
    <property type="project" value="TreeGrafter"/>
</dbReference>
<gene>
    <name evidence="9" type="ORF">M231_06658</name>
</gene>
<comment type="similarity">
    <text evidence="7">Belongs to the ATX1 family.</text>
</comment>
<keyword evidence="2" id="KW-0479">Metal-binding</keyword>
<evidence type="ECO:0000256" key="6">
    <source>
        <dbReference type="ARBA" id="ARBA00023186"/>
    </source>
</evidence>
<dbReference type="GO" id="GO:0006825">
    <property type="term" value="P:copper ion transport"/>
    <property type="evidence" value="ECO:0007669"/>
    <property type="project" value="UniProtKB-KW"/>
</dbReference>
<dbReference type="CDD" id="cd00371">
    <property type="entry name" value="HMA"/>
    <property type="match status" value="1"/>
</dbReference>
<evidence type="ECO:0000313" key="9">
    <source>
        <dbReference type="EMBL" id="RXK36064.1"/>
    </source>
</evidence>
<dbReference type="InterPro" id="IPR036163">
    <property type="entry name" value="HMA_dom_sf"/>
</dbReference>
<keyword evidence="6" id="KW-0143">Chaperone</keyword>
<dbReference type="PANTHER" id="PTHR46365:SF1">
    <property type="entry name" value="COPPER TRANSPORT PROTEIN ATOX1"/>
    <property type="match status" value="1"/>
</dbReference>
<dbReference type="VEuPathDB" id="FungiDB:TREMEDRAFT_20118"/>
<comment type="caution">
    <text evidence="9">The sequence shown here is derived from an EMBL/GenBank/DDBJ whole genome shotgun (WGS) entry which is preliminary data.</text>
</comment>
<reference evidence="9 10" key="1">
    <citation type="submission" date="2016-06" db="EMBL/GenBank/DDBJ databases">
        <title>Evolution of pathogenesis and genome organization in the Tremellales.</title>
        <authorList>
            <person name="Cuomo C."/>
            <person name="Litvintseva A."/>
            <person name="Heitman J."/>
            <person name="Chen Y."/>
            <person name="Sun S."/>
            <person name="Springer D."/>
            <person name="Dromer F."/>
            <person name="Young S."/>
            <person name="Zeng Q."/>
            <person name="Chapman S."/>
            <person name="Gujja S."/>
            <person name="Saif S."/>
            <person name="Birren B."/>
        </authorList>
    </citation>
    <scope>NUCLEOTIDE SEQUENCE [LARGE SCALE GENOMIC DNA]</scope>
    <source>
        <strain evidence="9 10">ATCC 28783</strain>
    </source>
</reference>
<name>A0A4Q1BDR7_TREME</name>
<organism evidence="9 10">
    <name type="scientific">Tremella mesenterica</name>
    <name type="common">Jelly fungus</name>
    <dbReference type="NCBI Taxonomy" id="5217"/>
    <lineage>
        <taxon>Eukaryota</taxon>
        <taxon>Fungi</taxon>
        <taxon>Dikarya</taxon>
        <taxon>Basidiomycota</taxon>
        <taxon>Agaricomycotina</taxon>
        <taxon>Tremellomycetes</taxon>
        <taxon>Tremellales</taxon>
        <taxon>Tremellaceae</taxon>
        <taxon>Tremella</taxon>
    </lineage>
</organism>
<dbReference type="Proteomes" id="UP000289152">
    <property type="component" value="Unassembled WGS sequence"/>
</dbReference>
<keyword evidence="4" id="KW-0186">Copper</keyword>
<dbReference type="InterPro" id="IPR051881">
    <property type="entry name" value="Copper_transport_ATOX1-like"/>
</dbReference>